<feature type="signal peptide" evidence="1">
    <location>
        <begin position="1"/>
        <end position="27"/>
    </location>
</feature>
<evidence type="ECO:0000313" key="2">
    <source>
        <dbReference type="EMBL" id="VEG51884.1"/>
    </source>
</evidence>
<gene>
    <name evidence="2" type="ORF">NCTC10437_00997</name>
</gene>
<evidence type="ECO:0000313" key="3">
    <source>
        <dbReference type="Proteomes" id="UP000279306"/>
    </source>
</evidence>
<reference evidence="2 3" key="1">
    <citation type="submission" date="2018-12" db="EMBL/GenBank/DDBJ databases">
        <authorList>
            <consortium name="Pathogen Informatics"/>
        </authorList>
    </citation>
    <scope>NUCLEOTIDE SEQUENCE [LARGE SCALE GENOMIC DNA]</scope>
    <source>
        <strain evidence="2 3">NCTC10437</strain>
    </source>
</reference>
<keyword evidence="3" id="KW-1185">Reference proteome</keyword>
<keyword evidence="1" id="KW-0732">Signal</keyword>
<accession>A0A3S4RN24</accession>
<evidence type="ECO:0000256" key="1">
    <source>
        <dbReference type="SAM" id="SignalP"/>
    </source>
</evidence>
<protein>
    <submittedName>
        <fullName evidence="2">Uncharacterized protein</fullName>
    </submittedName>
</protein>
<dbReference type="KEGG" id="mauu:NCTC10437_00997"/>
<organism evidence="2 3">
    <name type="scientific">Mycolicibacterium aurum</name>
    <name type="common">Mycobacterium aurum</name>
    <dbReference type="NCBI Taxonomy" id="1791"/>
    <lineage>
        <taxon>Bacteria</taxon>
        <taxon>Bacillati</taxon>
        <taxon>Actinomycetota</taxon>
        <taxon>Actinomycetes</taxon>
        <taxon>Mycobacteriales</taxon>
        <taxon>Mycobacteriaceae</taxon>
        <taxon>Mycolicibacterium</taxon>
    </lineage>
</organism>
<feature type="chain" id="PRO_5018656793" evidence="1">
    <location>
        <begin position="28"/>
        <end position="99"/>
    </location>
</feature>
<dbReference type="Proteomes" id="UP000279306">
    <property type="component" value="Chromosome"/>
</dbReference>
<dbReference type="RefSeq" id="WP_048634974.1">
    <property type="nucleotide sequence ID" value="NZ_CVQQ01000025.1"/>
</dbReference>
<dbReference type="STRING" id="1791.GCA_001049355_05130"/>
<dbReference type="AlphaFoldDB" id="A0A3S4RN24"/>
<proteinExistence type="predicted"/>
<dbReference type="EMBL" id="LR134356">
    <property type="protein sequence ID" value="VEG51884.1"/>
    <property type="molecule type" value="Genomic_DNA"/>
</dbReference>
<name>A0A3S4RN24_MYCAU</name>
<sequence>MKNVIATAAIVSGVSAAALGLAGTAAAAPSGSGDAQATISQLETGGNRVIVNKLGSAPLSEAGVVGVRTGGNVTQWVNEGGDDGLELVIVGKVYYVTVR</sequence>